<sequence length="626" mass="69214">MSCNECNLTVHLMKDLHSLLSSATDLGTLTSSDEERLTFVLEESEAHLSKYIGHRIRTIHQNAAPGREMASMGCTEAFIIEDYMNKWLHLTTTSDAFGQAGESVHGATVYVRVLPEEVKQVIASREVEDVGKYLRELPVDTAGDIHRWYVLLGSSNDHKQDAWHALSVTEATLTIVKELEPQVESVRLRFDNATCYHGTMFWLLVSIMEEATGIKVTEVGMNEAGEGKDETDSSFNTAKAYVRRLVNVGRIDARTAVEFIAALNTGEGIVGMVARVVEIFRPPTPLEIGTLDQITRFSHFRHEEEGLRCWEQYDIGPGRFFTNVDLRKLFKEDLPGVQISASDDAPNPEAKIKARTAPQQKTELQLTMLETAFQKGLEKGGGRSSRESDQDVLNSINAVSAPQKQLRLEQVSSWFSRRYSKYVLEAKNARVNAEVQLARANQAALLVAARSIVDEMLEQGKEHGLAEVVTTGPTAQAKKAAAESALATKRKAMFDLGKDHFIELQGIPVAQHNIHVKKLKVDPVRGLLMFFKEMNEIPTGKKAECISAVLMHVDKMLPPDVVSAPNVAADVNIQAVDGETSTFASQSDDAANFNEPMEEDDSVEISLSEDDQGALVASFLKQFRVA</sequence>
<gene>
    <name evidence="1" type="ORF">CYMTET_55500</name>
</gene>
<accession>A0AAE0BE14</accession>
<evidence type="ECO:0000313" key="1">
    <source>
        <dbReference type="EMBL" id="KAK3234239.1"/>
    </source>
</evidence>
<reference evidence="1 2" key="1">
    <citation type="journal article" date="2015" name="Genome Biol. Evol.">
        <title>Comparative Genomics of a Bacterivorous Green Alga Reveals Evolutionary Causalities and Consequences of Phago-Mixotrophic Mode of Nutrition.</title>
        <authorList>
            <person name="Burns J.A."/>
            <person name="Paasch A."/>
            <person name="Narechania A."/>
            <person name="Kim E."/>
        </authorList>
    </citation>
    <scope>NUCLEOTIDE SEQUENCE [LARGE SCALE GENOMIC DNA]</scope>
    <source>
        <strain evidence="1 2">PLY_AMNH</strain>
    </source>
</reference>
<comment type="caution">
    <text evidence="1">The sequence shown here is derived from an EMBL/GenBank/DDBJ whole genome shotgun (WGS) entry which is preliminary data.</text>
</comment>
<evidence type="ECO:0000313" key="2">
    <source>
        <dbReference type="Proteomes" id="UP001190700"/>
    </source>
</evidence>
<dbReference type="PANTHER" id="PTHR33845:SF1">
    <property type="entry name" value="C2H2-TYPE DOMAIN-CONTAINING PROTEIN"/>
    <property type="match status" value="1"/>
</dbReference>
<dbReference type="PANTHER" id="PTHR33845">
    <property type="entry name" value="C2H2-TYPE DOMAIN-CONTAINING PROTEIN"/>
    <property type="match status" value="1"/>
</dbReference>
<name>A0AAE0BE14_9CHLO</name>
<protein>
    <submittedName>
        <fullName evidence="1">Uncharacterized protein</fullName>
    </submittedName>
</protein>
<dbReference type="Proteomes" id="UP001190700">
    <property type="component" value="Unassembled WGS sequence"/>
</dbReference>
<dbReference type="EMBL" id="LGRX02035533">
    <property type="protein sequence ID" value="KAK3234239.1"/>
    <property type="molecule type" value="Genomic_DNA"/>
</dbReference>
<organism evidence="1 2">
    <name type="scientific">Cymbomonas tetramitiformis</name>
    <dbReference type="NCBI Taxonomy" id="36881"/>
    <lineage>
        <taxon>Eukaryota</taxon>
        <taxon>Viridiplantae</taxon>
        <taxon>Chlorophyta</taxon>
        <taxon>Pyramimonadophyceae</taxon>
        <taxon>Pyramimonadales</taxon>
        <taxon>Pyramimonadaceae</taxon>
        <taxon>Cymbomonas</taxon>
    </lineage>
</organism>
<proteinExistence type="predicted"/>
<dbReference type="AlphaFoldDB" id="A0AAE0BE14"/>
<keyword evidence="2" id="KW-1185">Reference proteome</keyword>